<protein>
    <submittedName>
        <fullName evidence="1">HAD family phosphatase</fullName>
    </submittedName>
</protein>
<dbReference type="SFLD" id="SFLDG01129">
    <property type="entry name" value="C1.5:_HAD__Beta-PGM__Phosphata"/>
    <property type="match status" value="1"/>
</dbReference>
<dbReference type="NCBIfam" id="TIGR01509">
    <property type="entry name" value="HAD-SF-IA-v3"/>
    <property type="match status" value="1"/>
</dbReference>
<name>A0A9D1RAS0_9FIRM</name>
<gene>
    <name evidence="1" type="ORF">H9873_04850</name>
</gene>
<dbReference type="GO" id="GO:0050308">
    <property type="term" value="F:sugar-phosphatase activity"/>
    <property type="evidence" value="ECO:0007669"/>
    <property type="project" value="TreeGrafter"/>
</dbReference>
<dbReference type="Proteomes" id="UP000824263">
    <property type="component" value="Unassembled WGS sequence"/>
</dbReference>
<dbReference type="InterPro" id="IPR023198">
    <property type="entry name" value="PGP-like_dom2"/>
</dbReference>
<dbReference type="InterPro" id="IPR023214">
    <property type="entry name" value="HAD_sf"/>
</dbReference>
<evidence type="ECO:0000313" key="1">
    <source>
        <dbReference type="EMBL" id="HIW83633.1"/>
    </source>
</evidence>
<accession>A0A9D1RAS0</accession>
<proteinExistence type="predicted"/>
<dbReference type="InterPro" id="IPR036412">
    <property type="entry name" value="HAD-like_sf"/>
</dbReference>
<dbReference type="InterPro" id="IPR051806">
    <property type="entry name" value="HAD-like_SPP"/>
</dbReference>
<organism evidence="1 2">
    <name type="scientific">Candidatus Dorea gallistercoris</name>
    <dbReference type="NCBI Taxonomy" id="2838542"/>
    <lineage>
        <taxon>Bacteria</taxon>
        <taxon>Bacillati</taxon>
        <taxon>Bacillota</taxon>
        <taxon>Clostridia</taxon>
        <taxon>Lachnospirales</taxon>
        <taxon>Lachnospiraceae</taxon>
        <taxon>Dorea</taxon>
    </lineage>
</organism>
<dbReference type="SUPFAM" id="SSF56784">
    <property type="entry name" value="HAD-like"/>
    <property type="match status" value="1"/>
</dbReference>
<dbReference type="PANTHER" id="PTHR43481:SF4">
    <property type="entry name" value="GLYCEROL-1-PHOSPHATE PHOSPHOHYDROLASE 1-RELATED"/>
    <property type="match status" value="1"/>
</dbReference>
<dbReference type="Pfam" id="PF00702">
    <property type="entry name" value="Hydrolase"/>
    <property type="match status" value="1"/>
</dbReference>
<dbReference type="PRINTS" id="PR00413">
    <property type="entry name" value="HADHALOGNASE"/>
</dbReference>
<dbReference type="AlphaFoldDB" id="A0A9D1RAS0"/>
<dbReference type="Gene3D" id="3.40.50.1000">
    <property type="entry name" value="HAD superfamily/HAD-like"/>
    <property type="match status" value="1"/>
</dbReference>
<dbReference type="InterPro" id="IPR006439">
    <property type="entry name" value="HAD-SF_hydro_IA"/>
</dbReference>
<sequence length="218" mass="24243">MIRGIVFDMDGLLFDSERIVQRAWEEAGKALGIPCMGEHIYQTLGMNRKGRNEYFARAIGQDFPFEEFGRRNKAAFARIVEQEGLPMKIGARELLEYVKAEGYKIGIATSSSGDYARGNLTQAHIYEYFDGGVFGDMVTKAKPDPEIYLAACESIVVEPGNCMALEDSPAGIRSASRAGMVPVMVPDLVEPTEEIRKMAYAVCKDLWEVRGLLEKLKS</sequence>
<evidence type="ECO:0000313" key="2">
    <source>
        <dbReference type="Proteomes" id="UP000824263"/>
    </source>
</evidence>
<reference evidence="1" key="1">
    <citation type="journal article" date="2021" name="PeerJ">
        <title>Extensive microbial diversity within the chicken gut microbiome revealed by metagenomics and culture.</title>
        <authorList>
            <person name="Gilroy R."/>
            <person name="Ravi A."/>
            <person name="Getino M."/>
            <person name="Pursley I."/>
            <person name="Horton D.L."/>
            <person name="Alikhan N.F."/>
            <person name="Baker D."/>
            <person name="Gharbi K."/>
            <person name="Hall N."/>
            <person name="Watson M."/>
            <person name="Adriaenssens E.M."/>
            <person name="Foster-Nyarko E."/>
            <person name="Jarju S."/>
            <person name="Secka A."/>
            <person name="Antonio M."/>
            <person name="Oren A."/>
            <person name="Chaudhuri R.R."/>
            <person name="La Ragione R."/>
            <person name="Hildebrand F."/>
            <person name="Pallen M.J."/>
        </authorList>
    </citation>
    <scope>NUCLEOTIDE SEQUENCE</scope>
    <source>
        <strain evidence="1">ChiSxjej1B13-11762</strain>
    </source>
</reference>
<dbReference type="Gene3D" id="1.10.150.240">
    <property type="entry name" value="Putative phosphatase, domain 2"/>
    <property type="match status" value="1"/>
</dbReference>
<dbReference type="NCBIfam" id="TIGR01549">
    <property type="entry name" value="HAD-SF-IA-v1"/>
    <property type="match status" value="1"/>
</dbReference>
<comment type="caution">
    <text evidence="1">The sequence shown here is derived from an EMBL/GenBank/DDBJ whole genome shotgun (WGS) entry which is preliminary data.</text>
</comment>
<dbReference type="EMBL" id="DXGF01000090">
    <property type="protein sequence ID" value="HIW83633.1"/>
    <property type="molecule type" value="Genomic_DNA"/>
</dbReference>
<dbReference type="PANTHER" id="PTHR43481">
    <property type="entry name" value="FRUCTOSE-1-PHOSPHATE PHOSPHATASE"/>
    <property type="match status" value="1"/>
</dbReference>
<reference evidence="1" key="2">
    <citation type="submission" date="2021-04" db="EMBL/GenBank/DDBJ databases">
        <authorList>
            <person name="Gilroy R."/>
        </authorList>
    </citation>
    <scope>NUCLEOTIDE SEQUENCE</scope>
    <source>
        <strain evidence="1">ChiSxjej1B13-11762</strain>
    </source>
</reference>
<dbReference type="SFLD" id="SFLDG01135">
    <property type="entry name" value="C1.5.6:_HAD__Beta-PGM__Phospha"/>
    <property type="match status" value="1"/>
</dbReference>
<dbReference type="SFLD" id="SFLDS00003">
    <property type="entry name" value="Haloacid_Dehalogenase"/>
    <property type="match status" value="1"/>
</dbReference>